<feature type="chain" id="PRO_5015373870" description="Carboxypeptidase" evidence="7">
    <location>
        <begin position="20"/>
        <end position="496"/>
    </location>
</feature>
<dbReference type="GO" id="GO:0004185">
    <property type="term" value="F:serine-type carboxypeptidase activity"/>
    <property type="evidence" value="ECO:0007669"/>
    <property type="project" value="UniProtKB-UniRule"/>
</dbReference>
<dbReference type="GO" id="GO:0000324">
    <property type="term" value="C:fungal-type vacuole"/>
    <property type="evidence" value="ECO:0007669"/>
    <property type="project" value="TreeGrafter"/>
</dbReference>
<protein>
    <recommendedName>
        <fullName evidence="7">Carboxypeptidase</fullName>
        <ecNumber evidence="7">3.4.16.-</ecNumber>
    </recommendedName>
</protein>
<evidence type="ECO:0000256" key="6">
    <source>
        <dbReference type="ARBA" id="ARBA00023180"/>
    </source>
</evidence>
<evidence type="ECO:0000256" key="5">
    <source>
        <dbReference type="ARBA" id="ARBA00022801"/>
    </source>
</evidence>
<keyword evidence="6" id="KW-0325">Glycoprotein</keyword>
<evidence type="ECO:0000256" key="4">
    <source>
        <dbReference type="ARBA" id="ARBA00022729"/>
    </source>
</evidence>
<dbReference type="Gene3D" id="3.40.50.1820">
    <property type="entry name" value="alpha/beta hydrolase"/>
    <property type="match status" value="1"/>
</dbReference>
<sequence>MRFFVSWTVLVVGIGCSLAAVVPQIPFGSPTLSSETLTTAHARPEFPGHRLRVREPKGLCDADVKQVSGYLDTDGGHHFFFWSFESRNDPKNDPVILWMNGGPGCSSFTGLLQELGPCKAQPHGQDPVFNPYSWNSNASIIFLDQPVDVGFSWSDHGDKGIYTTEAAARDFYAFLQILFEAYSDTLGSSEFHIAGESYAGRYIPLFTDYIVKQNARVHETGNRKINLASTLIGNGFTDPLLQYASYAPVACTNETGYGPLISERECTKLKAAIPRCEQLVKACYGDVHNSALCVAAYVFCEARLTSAYAATGLSMYDMTKKGDYVENKWIEEWLNKDSVRRELGVDVDKHGHGVKKFVGCSDKVFRHFEQTGDTAKPSFHQVANGLENGVDTLIYVGTKDFICNFHGNQAWTLALPWSHKDEFSAEPLRPWYAAPSSEGSGDRIEDERPRAGEYRQFGSLAFAGVDGAGHFVPYDKPAEALALVNRWIFKRKVGYE</sequence>
<dbReference type="Proteomes" id="UP000237144">
    <property type="component" value="Unassembled WGS sequence"/>
</dbReference>
<keyword evidence="3 7" id="KW-0645">Protease</keyword>
<evidence type="ECO:0000313" key="8">
    <source>
        <dbReference type="EMBL" id="POY76774.1"/>
    </source>
</evidence>
<dbReference type="InterPro" id="IPR018202">
    <property type="entry name" value="Ser_caboxypep_ser_AS"/>
</dbReference>
<keyword evidence="5 7" id="KW-0378">Hydrolase</keyword>
<feature type="signal peptide" evidence="7">
    <location>
        <begin position="1"/>
        <end position="19"/>
    </location>
</feature>
<keyword evidence="9" id="KW-1185">Reference proteome</keyword>
<comment type="caution">
    <text evidence="8">The sequence shown here is derived from an EMBL/GenBank/DDBJ whole genome shotgun (WGS) entry which is preliminary data.</text>
</comment>
<organism evidence="8 9">
    <name type="scientific">Rhodotorula taiwanensis</name>
    <dbReference type="NCBI Taxonomy" id="741276"/>
    <lineage>
        <taxon>Eukaryota</taxon>
        <taxon>Fungi</taxon>
        <taxon>Dikarya</taxon>
        <taxon>Basidiomycota</taxon>
        <taxon>Pucciniomycotina</taxon>
        <taxon>Microbotryomycetes</taxon>
        <taxon>Sporidiobolales</taxon>
        <taxon>Sporidiobolaceae</taxon>
        <taxon>Rhodotorula</taxon>
    </lineage>
</organism>
<dbReference type="EMBL" id="PJQD01000001">
    <property type="protein sequence ID" value="POY76774.1"/>
    <property type="molecule type" value="Genomic_DNA"/>
</dbReference>
<dbReference type="STRING" id="741276.A0A2S5BJ33"/>
<evidence type="ECO:0000256" key="1">
    <source>
        <dbReference type="ARBA" id="ARBA00009431"/>
    </source>
</evidence>
<dbReference type="InterPro" id="IPR033124">
    <property type="entry name" value="Ser_caboxypep_his_AS"/>
</dbReference>
<dbReference type="GO" id="GO:0006508">
    <property type="term" value="P:proteolysis"/>
    <property type="evidence" value="ECO:0007669"/>
    <property type="project" value="UniProtKB-KW"/>
</dbReference>
<reference evidence="8 9" key="1">
    <citation type="journal article" date="2018" name="Front. Microbiol.">
        <title>Prospects for Fungal Bioremediation of Acidic Radioactive Waste Sites: Characterization and Genome Sequence of Rhodotorula taiwanensis MD1149.</title>
        <authorList>
            <person name="Tkavc R."/>
            <person name="Matrosova V.Y."/>
            <person name="Grichenko O.E."/>
            <person name="Gostincar C."/>
            <person name="Volpe R.P."/>
            <person name="Klimenkova P."/>
            <person name="Gaidamakova E.K."/>
            <person name="Zhou C.E."/>
            <person name="Stewart B.J."/>
            <person name="Lyman M.G."/>
            <person name="Malfatti S.A."/>
            <person name="Rubinfeld B."/>
            <person name="Courtot M."/>
            <person name="Singh J."/>
            <person name="Dalgard C.L."/>
            <person name="Hamilton T."/>
            <person name="Frey K.G."/>
            <person name="Gunde-Cimerman N."/>
            <person name="Dugan L."/>
            <person name="Daly M.J."/>
        </authorList>
    </citation>
    <scope>NUCLEOTIDE SEQUENCE [LARGE SCALE GENOMIC DNA]</scope>
    <source>
        <strain evidence="8 9">MD1149</strain>
    </source>
</reference>
<dbReference type="InterPro" id="IPR029058">
    <property type="entry name" value="AB_hydrolase_fold"/>
</dbReference>
<comment type="similarity">
    <text evidence="1 7">Belongs to the peptidase S10 family.</text>
</comment>
<name>A0A2S5BJ33_9BASI</name>
<dbReference type="PROSITE" id="PS00560">
    <property type="entry name" value="CARBOXYPEPT_SER_HIS"/>
    <property type="match status" value="1"/>
</dbReference>
<dbReference type="PROSITE" id="PS51257">
    <property type="entry name" value="PROKAR_LIPOPROTEIN"/>
    <property type="match status" value="1"/>
</dbReference>
<dbReference type="PANTHER" id="PTHR11802">
    <property type="entry name" value="SERINE PROTEASE FAMILY S10 SERINE CARBOXYPEPTIDASE"/>
    <property type="match status" value="1"/>
</dbReference>
<accession>A0A2S5BJ33</accession>
<dbReference type="PROSITE" id="PS00131">
    <property type="entry name" value="CARBOXYPEPT_SER_SER"/>
    <property type="match status" value="1"/>
</dbReference>
<evidence type="ECO:0000256" key="7">
    <source>
        <dbReference type="RuleBase" id="RU361156"/>
    </source>
</evidence>
<evidence type="ECO:0000256" key="2">
    <source>
        <dbReference type="ARBA" id="ARBA00022645"/>
    </source>
</evidence>
<dbReference type="EC" id="3.4.16.-" evidence="7"/>
<dbReference type="AlphaFoldDB" id="A0A2S5BJ33"/>
<dbReference type="Pfam" id="PF00450">
    <property type="entry name" value="Peptidase_S10"/>
    <property type="match status" value="1"/>
</dbReference>
<proteinExistence type="inferred from homology"/>
<evidence type="ECO:0000313" key="9">
    <source>
        <dbReference type="Proteomes" id="UP000237144"/>
    </source>
</evidence>
<dbReference type="SUPFAM" id="SSF53474">
    <property type="entry name" value="alpha/beta-Hydrolases"/>
    <property type="match status" value="1"/>
</dbReference>
<dbReference type="PRINTS" id="PR00724">
    <property type="entry name" value="CRBOXYPTASEC"/>
</dbReference>
<gene>
    <name evidence="8" type="ORF">BMF94_0023</name>
</gene>
<dbReference type="OrthoDB" id="443318at2759"/>
<dbReference type="Gene3D" id="1.10.287.410">
    <property type="match status" value="1"/>
</dbReference>
<dbReference type="InterPro" id="IPR001563">
    <property type="entry name" value="Peptidase_S10"/>
</dbReference>
<keyword evidence="2 7" id="KW-0121">Carboxypeptidase</keyword>
<dbReference type="PANTHER" id="PTHR11802:SF113">
    <property type="entry name" value="SERINE CARBOXYPEPTIDASE CTSA-4.1"/>
    <property type="match status" value="1"/>
</dbReference>
<evidence type="ECO:0000256" key="3">
    <source>
        <dbReference type="ARBA" id="ARBA00022670"/>
    </source>
</evidence>
<keyword evidence="4 7" id="KW-0732">Signal</keyword>